<evidence type="ECO:0000313" key="2">
    <source>
        <dbReference type="EMBL" id="KAF6228940.1"/>
    </source>
</evidence>
<gene>
    <name evidence="2" type="ORF">HO133_007052</name>
</gene>
<comment type="caution">
    <text evidence="2">The sequence shown here is derived from an EMBL/GenBank/DDBJ whole genome shotgun (WGS) entry which is preliminary data.</text>
</comment>
<keyword evidence="3" id="KW-1185">Reference proteome</keyword>
<organism evidence="2 3">
    <name type="scientific">Letharia lupina</name>
    <dbReference type="NCBI Taxonomy" id="560253"/>
    <lineage>
        <taxon>Eukaryota</taxon>
        <taxon>Fungi</taxon>
        <taxon>Dikarya</taxon>
        <taxon>Ascomycota</taxon>
        <taxon>Pezizomycotina</taxon>
        <taxon>Lecanoromycetes</taxon>
        <taxon>OSLEUM clade</taxon>
        <taxon>Lecanoromycetidae</taxon>
        <taxon>Lecanorales</taxon>
        <taxon>Lecanorineae</taxon>
        <taxon>Parmeliaceae</taxon>
        <taxon>Letharia</taxon>
    </lineage>
</organism>
<evidence type="ECO:0000256" key="1">
    <source>
        <dbReference type="SAM" id="MobiDB-lite"/>
    </source>
</evidence>
<protein>
    <submittedName>
        <fullName evidence="2">Uncharacterized protein</fullName>
    </submittedName>
</protein>
<feature type="region of interest" description="Disordered" evidence="1">
    <location>
        <begin position="92"/>
        <end position="128"/>
    </location>
</feature>
<reference evidence="2 3" key="1">
    <citation type="journal article" date="2020" name="Genomics">
        <title>Complete, high-quality genomes from long-read metagenomic sequencing of two wolf lichen thalli reveals enigmatic genome architecture.</title>
        <authorList>
            <person name="McKenzie S.K."/>
            <person name="Walston R.F."/>
            <person name="Allen J.L."/>
        </authorList>
    </citation>
    <scope>NUCLEOTIDE SEQUENCE [LARGE SCALE GENOMIC DNA]</scope>
    <source>
        <strain evidence="2">WasteWater1</strain>
    </source>
</reference>
<proteinExistence type="predicted"/>
<dbReference type="GeneID" id="59335452"/>
<feature type="compositionally biased region" description="Basic and acidic residues" evidence="1">
    <location>
        <begin position="94"/>
        <end position="113"/>
    </location>
</feature>
<evidence type="ECO:0000313" key="3">
    <source>
        <dbReference type="Proteomes" id="UP000593566"/>
    </source>
</evidence>
<dbReference type="EMBL" id="JACCJB010000003">
    <property type="protein sequence ID" value="KAF6228940.1"/>
    <property type="molecule type" value="Genomic_DNA"/>
</dbReference>
<accession>A0A8H6FI37</accession>
<dbReference type="RefSeq" id="XP_037156582.1">
    <property type="nucleotide sequence ID" value="XM_037297947.1"/>
</dbReference>
<feature type="compositionally biased region" description="Polar residues" evidence="1">
    <location>
        <begin position="118"/>
        <end position="128"/>
    </location>
</feature>
<dbReference type="AlphaFoldDB" id="A0A8H6FI37"/>
<name>A0A8H6FI37_9LECA</name>
<sequence length="128" mass="14406">MGSDGTNGPPSNSLRILVAFEIPASKYNKGPYWEHEYLILKCVPAEASRIYELEDFERVWSIMNRFSAPSSSVVQLPMPQVPMLELPVYPFSRPSKEPAEHNDPSELKKRLLPRDLASMSQVASFGPN</sequence>
<dbReference type="Proteomes" id="UP000593566">
    <property type="component" value="Unassembled WGS sequence"/>
</dbReference>